<reference evidence="3" key="1">
    <citation type="journal article" date="2019" name="Int. J. Syst. Evol. Microbiol.">
        <title>The Global Catalogue of Microorganisms (GCM) 10K type strain sequencing project: providing services to taxonomists for standard genome sequencing and annotation.</title>
        <authorList>
            <consortium name="The Broad Institute Genomics Platform"/>
            <consortium name="The Broad Institute Genome Sequencing Center for Infectious Disease"/>
            <person name="Wu L."/>
            <person name="Ma J."/>
        </authorList>
    </citation>
    <scope>NUCLEOTIDE SEQUENCE [LARGE SCALE GENOMIC DNA]</scope>
    <source>
        <strain evidence="3">JCM 11496</strain>
    </source>
</reference>
<accession>A0ABW4Q2L2</accession>
<proteinExistence type="predicted"/>
<protein>
    <recommendedName>
        <fullName evidence="4">Lipoprotein</fullName>
    </recommendedName>
</protein>
<evidence type="ECO:0000313" key="3">
    <source>
        <dbReference type="Proteomes" id="UP001597307"/>
    </source>
</evidence>
<sequence>MCALAFSLTGCGGPGPEPEGTAIELPDLTTDPPTTDPPTNEPSTPAGDSLTETADPGSSPSSTSPDNSEDNGAASTSMKDCVMVAAGVSSILLAPLSFLGSSDDETVERLHNQIDDVRSMVPPELADDFDRLQEVVTSSTDNGGSFDETSYREAVAPVEEWLHEHCNKPLH</sequence>
<name>A0ABW4Q2L2_9MICC</name>
<gene>
    <name evidence="2" type="ORF">ACFSFX_00050</name>
</gene>
<evidence type="ECO:0000256" key="1">
    <source>
        <dbReference type="SAM" id="MobiDB-lite"/>
    </source>
</evidence>
<feature type="compositionally biased region" description="Low complexity" evidence="1">
    <location>
        <begin position="55"/>
        <end position="66"/>
    </location>
</feature>
<feature type="region of interest" description="Disordered" evidence="1">
    <location>
        <begin position="1"/>
        <end position="76"/>
    </location>
</feature>
<organism evidence="2 3">
    <name type="scientific">Arthrobacter flavus</name>
    <dbReference type="NCBI Taxonomy" id="95172"/>
    <lineage>
        <taxon>Bacteria</taxon>
        <taxon>Bacillati</taxon>
        <taxon>Actinomycetota</taxon>
        <taxon>Actinomycetes</taxon>
        <taxon>Micrococcales</taxon>
        <taxon>Micrococcaceae</taxon>
        <taxon>Arthrobacter</taxon>
    </lineage>
</organism>
<dbReference type="EMBL" id="JBHUGA010000001">
    <property type="protein sequence ID" value="MFD1844992.1"/>
    <property type="molecule type" value="Genomic_DNA"/>
</dbReference>
<evidence type="ECO:0000313" key="2">
    <source>
        <dbReference type="EMBL" id="MFD1844992.1"/>
    </source>
</evidence>
<keyword evidence="3" id="KW-1185">Reference proteome</keyword>
<comment type="caution">
    <text evidence="2">The sequence shown here is derived from an EMBL/GenBank/DDBJ whole genome shotgun (WGS) entry which is preliminary data.</text>
</comment>
<dbReference type="Proteomes" id="UP001597307">
    <property type="component" value="Unassembled WGS sequence"/>
</dbReference>
<dbReference type="RefSeq" id="WP_343876939.1">
    <property type="nucleotide sequence ID" value="NZ_BAAAIJ010000001.1"/>
</dbReference>
<evidence type="ECO:0008006" key="4">
    <source>
        <dbReference type="Google" id="ProtNLM"/>
    </source>
</evidence>